<proteinExistence type="predicted"/>
<sequence length="68" mass="7628">MGVLLSLYLLGQYVDESIKDRVPDSDVQTLLKIAFEEYTHNAAYGRDDKTVEDTEGEIVSIYDEDAGL</sequence>
<name>A0A3B0YMR8_9ZZZZ</name>
<reference evidence="1" key="1">
    <citation type="submission" date="2018-06" db="EMBL/GenBank/DDBJ databases">
        <authorList>
            <person name="Zhirakovskaya E."/>
        </authorList>
    </citation>
    <scope>NUCLEOTIDE SEQUENCE</scope>
</reference>
<organism evidence="1">
    <name type="scientific">hydrothermal vent metagenome</name>
    <dbReference type="NCBI Taxonomy" id="652676"/>
    <lineage>
        <taxon>unclassified sequences</taxon>
        <taxon>metagenomes</taxon>
        <taxon>ecological metagenomes</taxon>
    </lineage>
</organism>
<evidence type="ECO:0000313" key="1">
    <source>
        <dbReference type="EMBL" id="VAW70224.1"/>
    </source>
</evidence>
<gene>
    <name evidence="1" type="ORF">MNBD_GAMMA10-1575</name>
</gene>
<protein>
    <submittedName>
        <fullName evidence="1">Uncharacterized protein</fullName>
    </submittedName>
</protein>
<dbReference type="EMBL" id="UOFJ01000506">
    <property type="protein sequence ID" value="VAW70224.1"/>
    <property type="molecule type" value="Genomic_DNA"/>
</dbReference>
<accession>A0A3B0YMR8</accession>
<dbReference type="AlphaFoldDB" id="A0A3B0YMR8"/>